<dbReference type="SUPFAM" id="SSF55874">
    <property type="entry name" value="ATPase domain of HSP90 chaperone/DNA topoisomerase II/histidine kinase"/>
    <property type="match status" value="1"/>
</dbReference>
<evidence type="ECO:0000256" key="11">
    <source>
        <dbReference type="ARBA" id="ARBA00023012"/>
    </source>
</evidence>
<dbReference type="GO" id="GO:0005524">
    <property type="term" value="F:ATP binding"/>
    <property type="evidence" value="ECO:0007669"/>
    <property type="project" value="UniProtKB-KW"/>
</dbReference>
<dbReference type="PANTHER" id="PTHR42878">
    <property type="entry name" value="TWO-COMPONENT HISTIDINE KINASE"/>
    <property type="match status" value="1"/>
</dbReference>
<dbReference type="InterPro" id="IPR035965">
    <property type="entry name" value="PAS-like_dom_sf"/>
</dbReference>
<dbReference type="InterPro" id="IPR036890">
    <property type="entry name" value="HATPase_C_sf"/>
</dbReference>
<evidence type="ECO:0000259" key="13">
    <source>
        <dbReference type="PROSITE" id="PS50109"/>
    </source>
</evidence>
<comment type="catalytic activity">
    <reaction evidence="1">
        <text>ATP + protein L-histidine = ADP + protein N-phospho-L-histidine.</text>
        <dbReference type="EC" id="2.7.13.3"/>
    </reaction>
</comment>
<evidence type="ECO:0000256" key="9">
    <source>
        <dbReference type="ARBA" id="ARBA00022840"/>
    </source>
</evidence>
<dbReference type="SMART" id="SM00387">
    <property type="entry name" value="HATPase_c"/>
    <property type="match status" value="1"/>
</dbReference>
<proteinExistence type="predicted"/>
<dbReference type="InterPro" id="IPR003661">
    <property type="entry name" value="HisK_dim/P_dom"/>
</dbReference>
<dbReference type="Gene3D" id="3.30.450.20">
    <property type="entry name" value="PAS domain"/>
    <property type="match status" value="2"/>
</dbReference>
<dbReference type="PANTHER" id="PTHR42878:SF7">
    <property type="entry name" value="SENSOR HISTIDINE KINASE GLRK"/>
    <property type="match status" value="1"/>
</dbReference>
<evidence type="ECO:0000259" key="14">
    <source>
        <dbReference type="PROSITE" id="PS50112"/>
    </source>
</evidence>
<comment type="caution">
    <text evidence="15">The sequence shown here is derived from an EMBL/GenBank/DDBJ whole genome shotgun (WGS) entry which is preliminary data.</text>
</comment>
<protein>
    <recommendedName>
        <fullName evidence="3">histidine kinase</fullName>
        <ecNumber evidence="3">2.7.13.3</ecNumber>
    </recommendedName>
</protein>
<evidence type="ECO:0000256" key="5">
    <source>
        <dbReference type="ARBA" id="ARBA00022679"/>
    </source>
</evidence>
<dbReference type="CDD" id="cd00082">
    <property type="entry name" value="HisKA"/>
    <property type="match status" value="1"/>
</dbReference>
<keyword evidence="4" id="KW-0597">Phosphoprotein</keyword>
<name>A0A6L7FZP4_9RHOB</name>
<dbReference type="AlphaFoldDB" id="A0A6L7FZP4"/>
<dbReference type="PRINTS" id="PR00344">
    <property type="entry name" value="BCTRLSENSOR"/>
</dbReference>
<dbReference type="Pfam" id="PF00989">
    <property type="entry name" value="PAS"/>
    <property type="match status" value="2"/>
</dbReference>
<dbReference type="PROSITE" id="PS50112">
    <property type="entry name" value="PAS"/>
    <property type="match status" value="1"/>
</dbReference>
<dbReference type="Proteomes" id="UP000477911">
    <property type="component" value="Unassembled WGS sequence"/>
</dbReference>
<keyword evidence="10" id="KW-1133">Transmembrane helix</keyword>
<dbReference type="Gene3D" id="1.10.287.130">
    <property type="match status" value="1"/>
</dbReference>
<dbReference type="GO" id="GO:0000155">
    <property type="term" value="F:phosphorelay sensor kinase activity"/>
    <property type="evidence" value="ECO:0007669"/>
    <property type="project" value="InterPro"/>
</dbReference>
<sequence>MRLDTTAGPDPGALPGSFPGGDLGQYCLAVALCPMPALLCDPEGLILAANPLLERMLGYDESGLSGLSVTALIPEPQREGHAALMQAFHQLPRRRSMNGGAEVSVRRRDGALLPVEVLLNPVQVDQRALTFTAFLDTSARRRAERRLRDVLNAAATAMILVDETGRIRLVNAAACTLLGGPEEALLEHSVDHFLPPDLHAAHRVHRANYHIASSPRAMAMNRPLKVVGLDGVERPVNIALRPVETESGQRVVATIYDLSETFSYQQELKSRADGLAALNEELTQFAYSASHDLRAPLATISGLLDLCLEDLEAGDTAECRRNIHAALETSQRNIHKVEAVLTLARAGMQEVPVERMELDEAVAGAWSRLTRDRADAPGFVIDCDGPVALMTERRTLLTAIENLLSNALRFHDPERDAPWVAVRIRTRARKVSICVSDNGLGIPDTEQPRVFEMFRRSARSEGHGLGLSLVMKHVRRLGGLVSLSSSPSGTDVILSFDDMEVLS</sequence>
<gene>
    <name evidence="15" type="ORF">GR170_03575</name>
</gene>
<dbReference type="GO" id="GO:0007234">
    <property type="term" value="P:osmosensory signaling via phosphorelay pathway"/>
    <property type="evidence" value="ECO:0007669"/>
    <property type="project" value="TreeGrafter"/>
</dbReference>
<evidence type="ECO:0000256" key="12">
    <source>
        <dbReference type="ARBA" id="ARBA00023136"/>
    </source>
</evidence>
<dbReference type="CDD" id="cd00075">
    <property type="entry name" value="HATPase"/>
    <property type="match status" value="1"/>
</dbReference>
<comment type="subcellular location">
    <subcellularLocation>
        <location evidence="2">Membrane</location>
        <topology evidence="2">Multi-pass membrane protein</topology>
    </subcellularLocation>
</comment>
<dbReference type="RefSeq" id="WP_160891702.1">
    <property type="nucleotide sequence ID" value="NZ_WUMU01000003.1"/>
</dbReference>
<feature type="domain" description="Histidine kinase" evidence="13">
    <location>
        <begin position="288"/>
        <end position="500"/>
    </location>
</feature>
<dbReference type="EC" id="2.7.13.3" evidence="3"/>
<dbReference type="Pfam" id="PF02518">
    <property type="entry name" value="HATPase_c"/>
    <property type="match status" value="1"/>
</dbReference>
<evidence type="ECO:0000256" key="8">
    <source>
        <dbReference type="ARBA" id="ARBA00022777"/>
    </source>
</evidence>
<organism evidence="15 16">
    <name type="scientific">Pseudooceanicola albus</name>
    <dbReference type="NCBI Taxonomy" id="2692189"/>
    <lineage>
        <taxon>Bacteria</taxon>
        <taxon>Pseudomonadati</taxon>
        <taxon>Pseudomonadota</taxon>
        <taxon>Alphaproteobacteria</taxon>
        <taxon>Rhodobacterales</taxon>
        <taxon>Paracoccaceae</taxon>
        <taxon>Pseudooceanicola</taxon>
    </lineage>
</organism>
<evidence type="ECO:0000256" key="4">
    <source>
        <dbReference type="ARBA" id="ARBA00022553"/>
    </source>
</evidence>
<dbReference type="GO" id="GO:0030295">
    <property type="term" value="F:protein kinase activator activity"/>
    <property type="evidence" value="ECO:0007669"/>
    <property type="project" value="TreeGrafter"/>
</dbReference>
<evidence type="ECO:0000313" key="16">
    <source>
        <dbReference type="Proteomes" id="UP000477911"/>
    </source>
</evidence>
<evidence type="ECO:0000256" key="7">
    <source>
        <dbReference type="ARBA" id="ARBA00022741"/>
    </source>
</evidence>
<dbReference type="InterPro" id="IPR050351">
    <property type="entry name" value="BphY/WalK/GraS-like"/>
</dbReference>
<dbReference type="SUPFAM" id="SSF55785">
    <property type="entry name" value="PYP-like sensor domain (PAS domain)"/>
    <property type="match status" value="2"/>
</dbReference>
<evidence type="ECO:0000256" key="6">
    <source>
        <dbReference type="ARBA" id="ARBA00022692"/>
    </source>
</evidence>
<dbReference type="EMBL" id="WUMU01000003">
    <property type="protein sequence ID" value="MXN16902.1"/>
    <property type="molecule type" value="Genomic_DNA"/>
</dbReference>
<keyword evidence="11" id="KW-0902">Two-component regulatory system</keyword>
<dbReference type="GO" id="GO:0016020">
    <property type="term" value="C:membrane"/>
    <property type="evidence" value="ECO:0007669"/>
    <property type="project" value="UniProtKB-SubCell"/>
</dbReference>
<keyword evidence="12" id="KW-0472">Membrane</keyword>
<keyword evidence="9" id="KW-0067">ATP-binding</keyword>
<dbReference type="InterPro" id="IPR003594">
    <property type="entry name" value="HATPase_dom"/>
</dbReference>
<reference evidence="15 16" key="1">
    <citation type="submission" date="2019-12" db="EMBL/GenBank/DDBJ databases">
        <authorList>
            <person name="Li M."/>
        </authorList>
    </citation>
    <scope>NUCLEOTIDE SEQUENCE [LARGE SCALE GENOMIC DNA]</scope>
    <source>
        <strain evidence="15 16">GBMRC 2024</strain>
    </source>
</reference>
<accession>A0A6L7FZP4</accession>
<evidence type="ECO:0000313" key="15">
    <source>
        <dbReference type="EMBL" id="MXN16902.1"/>
    </source>
</evidence>
<dbReference type="InterPro" id="IPR013767">
    <property type="entry name" value="PAS_fold"/>
</dbReference>
<dbReference type="Pfam" id="PF00512">
    <property type="entry name" value="HisKA"/>
    <property type="match status" value="1"/>
</dbReference>
<keyword evidence="7" id="KW-0547">Nucleotide-binding</keyword>
<dbReference type="SMART" id="SM00388">
    <property type="entry name" value="HisKA"/>
    <property type="match status" value="1"/>
</dbReference>
<keyword evidence="16" id="KW-1185">Reference proteome</keyword>
<dbReference type="InterPro" id="IPR036097">
    <property type="entry name" value="HisK_dim/P_sf"/>
</dbReference>
<dbReference type="InterPro" id="IPR000014">
    <property type="entry name" value="PAS"/>
</dbReference>
<evidence type="ECO:0000256" key="1">
    <source>
        <dbReference type="ARBA" id="ARBA00000085"/>
    </source>
</evidence>
<dbReference type="InterPro" id="IPR005467">
    <property type="entry name" value="His_kinase_dom"/>
</dbReference>
<dbReference type="SMART" id="SM00091">
    <property type="entry name" value="PAS"/>
    <property type="match status" value="2"/>
</dbReference>
<dbReference type="Gene3D" id="3.30.565.10">
    <property type="entry name" value="Histidine kinase-like ATPase, C-terminal domain"/>
    <property type="match status" value="1"/>
</dbReference>
<dbReference type="GO" id="GO:0000156">
    <property type="term" value="F:phosphorelay response regulator activity"/>
    <property type="evidence" value="ECO:0007669"/>
    <property type="project" value="TreeGrafter"/>
</dbReference>
<dbReference type="CDD" id="cd00130">
    <property type="entry name" value="PAS"/>
    <property type="match status" value="2"/>
</dbReference>
<keyword evidence="6" id="KW-0812">Transmembrane</keyword>
<dbReference type="SUPFAM" id="SSF47384">
    <property type="entry name" value="Homodimeric domain of signal transducing histidine kinase"/>
    <property type="match status" value="1"/>
</dbReference>
<evidence type="ECO:0000256" key="10">
    <source>
        <dbReference type="ARBA" id="ARBA00022989"/>
    </source>
</evidence>
<dbReference type="GO" id="GO:0006355">
    <property type="term" value="P:regulation of DNA-templated transcription"/>
    <property type="evidence" value="ECO:0007669"/>
    <property type="project" value="InterPro"/>
</dbReference>
<evidence type="ECO:0000256" key="3">
    <source>
        <dbReference type="ARBA" id="ARBA00012438"/>
    </source>
</evidence>
<dbReference type="PROSITE" id="PS50109">
    <property type="entry name" value="HIS_KIN"/>
    <property type="match status" value="1"/>
</dbReference>
<evidence type="ECO:0000256" key="2">
    <source>
        <dbReference type="ARBA" id="ARBA00004141"/>
    </source>
</evidence>
<keyword evidence="8" id="KW-0418">Kinase</keyword>
<dbReference type="NCBIfam" id="TIGR00229">
    <property type="entry name" value="sensory_box"/>
    <property type="match status" value="2"/>
</dbReference>
<dbReference type="InterPro" id="IPR004358">
    <property type="entry name" value="Sig_transdc_His_kin-like_C"/>
</dbReference>
<feature type="domain" description="PAS" evidence="14">
    <location>
        <begin position="143"/>
        <end position="197"/>
    </location>
</feature>
<keyword evidence="5" id="KW-0808">Transferase</keyword>